<comment type="similarity">
    <text evidence="1">Belongs to the LytR/CpsA/Psr (LCP) family.</text>
</comment>
<protein>
    <submittedName>
        <fullName evidence="4">LytR family transcriptional regulator</fullName>
    </submittedName>
</protein>
<sequence length="398" mass="44621">MSSFKRRFLLFSGFILLLILGFSIAVFLNTDFWALQNSPFESSKLNILVVGYDSLVNGSPRADTIILASIDLKTKDVGLLSIPRDTRVDIPGHGMNRVNASHAFGGIELTDKTLELFLDVPIDYYLETNFNGFAKMVDALGGVEINVSQPFHYVDKAGDLYIDLPAGQQVLNGDEALQYVRYRESIEGDIGRVARQQKFIKAMFKKVLRPDIVMKLPGIYTEVKKTVNTNIPLQDISPFIHLLKDMDMNDFKTVMLPGQPKYINGASYWLADEKELDVVVNNLIRSKEFIRNSRICLGIYNGNGQVGLAGQVSDQLGKYGFVIDRIANADHYNYQETRIKYYDRTNEVTALNIQKVLGGKVIYEKSTEEGEKAAANKEDISIIIGNDYNKASEDEITG</sequence>
<dbReference type="AlphaFoldDB" id="A0A8A7KIG0"/>
<evidence type="ECO:0000259" key="3">
    <source>
        <dbReference type="Pfam" id="PF13399"/>
    </source>
</evidence>
<evidence type="ECO:0000313" key="4">
    <source>
        <dbReference type="EMBL" id="QTL97662.1"/>
    </source>
</evidence>
<accession>A0A8A7KIG0</accession>
<feature type="domain" description="Cell envelope-related transcriptional attenuator" evidence="2">
    <location>
        <begin position="61"/>
        <end position="207"/>
    </location>
</feature>
<dbReference type="Gene3D" id="3.30.70.2390">
    <property type="match status" value="1"/>
</dbReference>
<evidence type="ECO:0000256" key="1">
    <source>
        <dbReference type="ARBA" id="ARBA00006068"/>
    </source>
</evidence>
<dbReference type="Gene3D" id="3.40.630.190">
    <property type="entry name" value="LCP protein"/>
    <property type="match status" value="1"/>
</dbReference>
<dbReference type="EMBL" id="CP046640">
    <property type="protein sequence ID" value="QTL97662.1"/>
    <property type="molecule type" value="Genomic_DNA"/>
</dbReference>
<dbReference type="InterPro" id="IPR027381">
    <property type="entry name" value="LytR/CpsA/Psr_C"/>
</dbReference>
<proteinExistence type="inferred from homology"/>
<dbReference type="NCBIfam" id="TIGR00350">
    <property type="entry name" value="lytR_cpsA_psr"/>
    <property type="match status" value="1"/>
</dbReference>
<gene>
    <name evidence="4" type="ORF">GM661_06520</name>
</gene>
<dbReference type="PANTHER" id="PTHR33392:SF6">
    <property type="entry name" value="POLYISOPRENYL-TEICHOIC ACID--PEPTIDOGLYCAN TEICHOIC ACID TRANSFERASE TAGU"/>
    <property type="match status" value="1"/>
</dbReference>
<dbReference type="InterPro" id="IPR004474">
    <property type="entry name" value="LytR_CpsA_psr"/>
</dbReference>
<evidence type="ECO:0000313" key="5">
    <source>
        <dbReference type="Proteomes" id="UP000665020"/>
    </source>
</evidence>
<keyword evidence="5" id="KW-1185">Reference proteome</keyword>
<dbReference type="Pfam" id="PF13399">
    <property type="entry name" value="LytR_C"/>
    <property type="match status" value="1"/>
</dbReference>
<name>A0A8A7KIG0_9FIRM</name>
<dbReference type="RefSeq" id="WP_230869285.1">
    <property type="nucleotide sequence ID" value="NZ_CP046640.1"/>
</dbReference>
<dbReference type="PANTHER" id="PTHR33392">
    <property type="entry name" value="POLYISOPRENYL-TEICHOIC ACID--PEPTIDOGLYCAN TEICHOIC ACID TRANSFERASE TAGU"/>
    <property type="match status" value="1"/>
</dbReference>
<dbReference type="Pfam" id="PF03816">
    <property type="entry name" value="LytR_cpsA_psr"/>
    <property type="match status" value="1"/>
</dbReference>
<dbReference type="KEGG" id="ifn:GM661_06520"/>
<reference evidence="4" key="1">
    <citation type="submission" date="2019-12" db="EMBL/GenBank/DDBJ databases">
        <authorList>
            <person name="zhang j."/>
            <person name="sun C.M."/>
        </authorList>
    </citation>
    <scope>NUCLEOTIDE SEQUENCE</scope>
    <source>
        <strain evidence="4">NS-1</strain>
    </source>
</reference>
<organism evidence="4 5">
    <name type="scientific">Iocasia fonsfrigidae</name>
    <dbReference type="NCBI Taxonomy" id="2682810"/>
    <lineage>
        <taxon>Bacteria</taxon>
        <taxon>Bacillati</taxon>
        <taxon>Bacillota</taxon>
        <taxon>Clostridia</taxon>
        <taxon>Halanaerobiales</taxon>
        <taxon>Halanaerobiaceae</taxon>
        <taxon>Iocasia</taxon>
    </lineage>
</organism>
<feature type="domain" description="LytR/CpsA/Psr regulator C-terminal" evidence="3">
    <location>
        <begin position="298"/>
        <end position="388"/>
    </location>
</feature>
<evidence type="ECO:0000259" key="2">
    <source>
        <dbReference type="Pfam" id="PF03816"/>
    </source>
</evidence>
<dbReference type="Proteomes" id="UP000665020">
    <property type="component" value="Chromosome"/>
</dbReference>
<dbReference type="InterPro" id="IPR050922">
    <property type="entry name" value="LytR/CpsA/Psr_CW_biosynth"/>
</dbReference>